<dbReference type="PANTHER" id="PTHR30408:SF13">
    <property type="entry name" value="TYPE I RESTRICTION ENZYME HINDI SPECIFICITY SUBUNIT"/>
    <property type="match status" value="1"/>
</dbReference>
<dbReference type="InterPro" id="IPR044946">
    <property type="entry name" value="Restrct_endonuc_typeI_TRD_sf"/>
</dbReference>
<keyword evidence="3" id="KW-0238">DNA-binding</keyword>
<dbReference type="SUPFAM" id="SSF116734">
    <property type="entry name" value="DNA methylase specificity domain"/>
    <property type="match status" value="2"/>
</dbReference>
<dbReference type="InterPro" id="IPR000055">
    <property type="entry name" value="Restrct_endonuc_typeI_TRD"/>
</dbReference>
<dbReference type="InterPro" id="IPR052021">
    <property type="entry name" value="Type-I_RS_S_subunit"/>
</dbReference>
<proteinExistence type="inferred from homology"/>
<evidence type="ECO:0000256" key="1">
    <source>
        <dbReference type="ARBA" id="ARBA00010923"/>
    </source>
</evidence>
<reference evidence="5" key="1">
    <citation type="submission" date="2019-11" db="EMBL/GenBank/DDBJ databases">
        <authorList>
            <person name="Feng L."/>
        </authorList>
    </citation>
    <scope>NUCLEOTIDE SEQUENCE</scope>
    <source>
        <strain evidence="5">BfaecisLFYP10</strain>
    </source>
</reference>
<protein>
    <submittedName>
        <fullName evidence="5">EcoKI restriction-modification system protein HsdS</fullName>
    </submittedName>
</protein>
<dbReference type="GO" id="GO:0003677">
    <property type="term" value="F:DNA binding"/>
    <property type="evidence" value="ECO:0007669"/>
    <property type="project" value="UniProtKB-KW"/>
</dbReference>
<feature type="domain" description="Type I restriction modification DNA specificity" evidence="4">
    <location>
        <begin position="3"/>
        <end position="185"/>
    </location>
</feature>
<dbReference type="Pfam" id="PF01420">
    <property type="entry name" value="Methylase_S"/>
    <property type="match status" value="2"/>
</dbReference>
<evidence type="ECO:0000256" key="3">
    <source>
        <dbReference type="ARBA" id="ARBA00023125"/>
    </source>
</evidence>
<organism evidence="5">
    <name type="scientific">Bacteroides faecis</name>
    <dbReference type="NCBI Taxonomy" id="674529"/>
    <lineage>
        <taxon>Bacteria</taxon>
        <taxon>Pseudomonadati</taxon>
        <taxon>Bacteroidota</taxon>
        <taxon>Bacteroidia</taxon>
        <taxon>Bacteroidales</taxon>
        <taxon>Bacteroidaceae</taxon>
        <taxon>Bacteroides</taxon>
    </lineage>
</organism>
<dbReference type="PANTHER" id="PTHR30408">
    <property type="entry name" value="TYPE-1 RESTRICTION ENZYME ECOKI SPECIFICITY PROTEIN"/>
    <property type="match status" value="1"/>
</dbReference>
<keyword evidence="2" id="KW-0680">Restriction system</keyword>
<sequence length="412" mass="47328">MRKYKLGDIATVEISGVDKKIKDGEKEIRLCNFVDVYYNWAITTAQHDSFMLATARPNEISKFKLKKGQVALTKDSETRDDIGIPTYIADDFDDAILGYHCALVTPNKDILDGRYLNALLHTDYAKKYFACNASGSGQRYALSVEALNSFPVPIIPLHEQKQIGEIFSALDKKIELNKRINQNLEAMAKQLYDYWFVQFDFPDENGQPYKSSGGKMVWNEKLKREIPKGWNVAKLTDEIELQYGFPFSTDLFTEQVTSVPVVRIRDILDNSISAYTTEEVEERYLLQKQDLLIGMDGNFHINYWTDNVSYLNQRSVRLRAKNNSNVSIVQAKYDIQPYIKAKETRTKGSTVGHLSDKDMKELYVLVCPNEKAREKLDSILSMIVKNRNEVTFLIKQRNELLPLLMNGQIIIE</sequence>
<dbReference type="Gene3D" id="3.90.220.20">
    <property type="entry name" value="DNA methylase specificity domains"/>
    <property type="match status" value="2"/>
</dbReference>
<dbReference type="GO" id="GO:0009307">
    <property type="term" value="P:DNA restriction-modification system"/>
    <property type="evidence" value="ECO:0007669"/>
    <property type="project" value="UniProtKB-KW"/>
</dbReference>
<gene>
    <name evidence="5" type="ORF">BFLFYP10_01164</name>
</gene>
<name>A0A6N2T8Y1_9BACE</name>
<accession>A0A6N2T8Y1</accession>
<evidence type="ECO:0000259" key="4">
    <source>
        <dbReference type="Pfam" id="PF01420"/>
    </source>
</evidence>
<dbReference type="EMBL" id="CACRSZ010000033">
    <property type="protein sequence ID" value="VYT01249.1"/>
    <property type="molecule type" value="Genomic_DNA"/>
</dbReference>
<evidence type="ECO:0000313" key="5">
    <source>
        <dbReference type="EMBL" id="VYT01249.1"/>
    </source>
</evidence>
<feature type="domain" description="Type I restriction modification DNA specificity" evidence="4">
    <location>
        <begin position="227"/>
        <end position="371"/>
    </location>
</feature>
<dbReference type="RefSeq" id="WP_272043834.1">
    <property type="nucleotide sequence ID" value="NZ_CACRSZ010000033.1"/>
</dbReference>
<dbReference type="AlphaFoldDB" id="A0A6N2T8Y1"/>
<evidence type="ECO:0000256" key="2">
    <source>
        <dbReference type="ARBA" id="ARBA00022747"/>
    </source>
</evidence>
<comment type="similarity">
    <text evidence="1">Belongs to the type-I restriction system S methylase family.</text>
</comment>